<dbReference type="EMBL" id="PVTP01000008">
    <property type="protein sequence ID" value="PRY76586.1"/>
    <property type="molecule type" value="Genomic_DNA"/>
</dbReference>
<dbReference type="AlphaFoldDB" id="A0A2T0VXA0"/>
<dbReference type="InterPro" id="IPR037066">
    <property type="entry name" value="Plug_dom_sf"/>
</dbReference>
<evidence type="ECO:0000256" key="7">
    <source>
        <dbReference type="ARBA" id="ARBA00022729"/>
    </source>
</evidence>
<dbReference type="InterPro" id="IPR012910">
    <property type="entry name" value="Plug_dom"/>
</dbReference>
<evidence type="ECO:0000313" key="18">
    <source>
        <dbReference type="EMBL" id="PRY76586.1"/>
    </source>
</evidence>
<evidence type="ECO:0000256" key="6">
    <source>
        <dbReference type="ARBA" id="ARBA00022692"/>
    </source>
</evidence>
<protein>
    <submittedName>
        <fullName evidence="18">Iron complex outermembrane receptor protein</fullName>
    </submittedName>
</protein>
<name>A0A2T0VXA0_9RHOB</name>
<evidence type="ECO:0000256" key="3">
    <source>
        <dbReference type="ARBA" id="ARBA00022448"/>
    </source>
</evidence>
<evidence type="ECO:0000313" key="19">
    <source>
        <dbReference type="Proteomes" id="UP000238007"/>
    </source>
</evidence>
<evidence type="ECO:0000259" key="17">
    <source>
        <dbReference type="Pfam" id="PF07715"/>
    </source>
</evidence>
<reference evidence="18 19" key="1">
    <citation type="submission" date="2018-03" db="EMBL/GenBank/DDBJ databases">
        <title>Genomic Encyclopedia of Archaeal and Bacterial Type Strains, Phase II (KMG-II): from individual species to whole genera.</title>
        <authorList>
            <person name="Goeker M."/>
        </authorList>
    </citation>
    <scope>NUCLEOTIDE SEQUENCE [LARGE SCALE GENOMIC DNA]</scope>
    <source>
        <strain evidence="18 19">DSM 101533</strain>
    </source>
</reference>
<keyword evidence="4 14" id="KW-1134">Transmembrane beta strand</keyword>
<dbReference type="Gene3D" id="2.40.170.20">
    <property type="entry name" value="TonB-dependent receptor, beta-barrel domain"/>
    <property type="match status" value="1"/>
</dbReference>
<keyword evidence="5" id="KW-0410">Iron transport</keyword>
<dbReference type="CDD" id="cd01347">
    <property type="entry name" value="ligand_gated_channel"/>
    <property type="match status" value="1"/>
</dbReference>
<evidence type="ECO:0000259" key="16">
    <source>
        <dbReference type="Pfam" id="PF00593"/>
    </source>
</evidence>
<dbReference type="GO" id="GO:0009279">
    <property type="term" value="C:cell outer membrane"/>
    <property type="evidence" value="ECO:0007669"/>
    <property type="project" value="UniProtKB-SubCell"/>
</dbReference>
<keyword evidence="19" id="KW-1185">Reference proteome</keyword>
<sequence length="738" mass="80496">MPGVHRYAGRRLASRVIASLVVRICQQTDPQTNQKVLTTVTTHAPIRHPRGRRLSALLSSCAIFSVFCAVSAVAQDTPYPLGQIVLDADDDDSGSIVSSQTSAGSKLSGDVLDTAASVSVITQQEITQRGAKSVQEVLQYTSGVVTSFYGADDRFDYFRIRGFDAYAYRDGLYLGDPFGGVREEPYAFERVEVLKGANSAALGVSDPGGAVNYVTKTPKDHRFGDAYLTAGSFNRVEAGVDFGDTLNEQGTLSYRLTGKVVDAEREYDYSQDDETFVMGGVTWAPTDATSLTFVVDYLNKDSVPGSGGHPVGVDLDPSTFLGEPDFNYRGTDRTTASLLFEHDFDGGFSLHSTHRFSATETDFGYAYVAGTDAGGGTMADRYFFANDYTADEYVGDVNVQLDRDFGTVQSRSVVGIERRTSDVDNTSYWALAPDIDWTDPVYTGGIDLSTLTPYAATQTEIEAHAIYLQEELTFADKFIAQLGLRQDWIDVEQVNALSDTVTEGDFEETSKRFGLTYRATPGMSVYGSYAESFVADSLGVEPERGEQYELGVKYRPQNGRALYTASIYDLTKNNITRTDPITSMPETIGEVRVRGLDLEAKAELSDTISLTASYSLMDSEIVENGTSGNEGNALSFVPEQTMSVWARYQLAGAGSRGDMTFGLGAHYDGAYWMDDGNTLKSDPAVIFDAAVTYAVNDSTSLAVNVANLFDERYVAYGGFGSDYYNTERVINATLRRSW</sequence>
<dbReference type="PROSITE" id="PS52016">
    <property type="entry name" value="TONB_DEPENDENT_REC_3"/>
    <property type="match status" value="1"/>
</dbReference>
<dbReference type="PANTHER" id="PTHR32552">
    <property type="entry name" value="FERRICHROME IRON RECEPTOR-RELATED"/>
    <property type="match status" value="1"/>
</dbReference>
<dbReference type="InterPro" id="IPR010105">
    <property type="entry name" value="TonB_sidphr_rcpt"/>
</dbReference>
<evidence type="ECO:0000256" key="13">
    <source>
        <dbReference type="ARBA" id="ARBA00023237"/>
    </source>
</evidence>
<dbReference type="Gene3D" id="2.170.130.10">
    <property type="entry name" value="TonB-dependent receptor, plug domain"/>
    <property type="match status" value="1"/>
</dbReference>
<keyword evidence="6 14" id="KW-0812">Transmembrane</keyword>
<evidence type="ECO:0000256" key="9">
    <source>
        <dbReference type="ARBA" id="ARBA00023065"/>
    </source>
</evidence>
<keyword evidence="12 18" id="KW-0675">Receptor</keyword>
<evidence type="ECO:0000256" key="5">
    <source>
        <dbReference type="ARBA" id="ARBA00022496"/>
    </source>
</evidence>
<organism evidence="18 19">
    <name type="scientific">Yoonia maritima</name>
    <dbReference type="NCBI Taxonomy" id="1435347"/>
    <lineage>
        <taxon>Bacteria</taxon>
        <taxon>Pseudomonadati</taxon>
        <taxon>Pseudomonadota</taxon>
        <taxon>Alphaproteobacteria</taxon>
        <taxon>Rhodobacterales</taxon>
        <taxon>Paracoccaceae</taxon>
        <taxon>Yoonia</taxon>
    </lineage>
</organism>
<evidence type="ECO:0000256" key="14">
    <source>
        <dbReference type="PROSITE-ProRule" id="PRU01360"/>
    </source>
</evidence>
<dbReference type="PANTHER" id="PTHR32552:SF68">
    <property type="entry name" value="FERRICHROME OUTER MEMBRANE TRANSPORTER_PHAGE RECEPTOR"/>
    <property type="match status" value="1"/>
</dbReference>
<feature type="domain" description="TonB-dependent receptor plug" evidence="17">
    <location>
        <begin position="111"/>
        <end position="210"/>
    </location>
</feature>
<dbReference type="NCBIfam" id="TIGR01783">
    <property type="entry name" value="TonB-siderophor"/>
    <property type="match status" value="1"/>
</dbReference>
<keyword evidence="3 14" id="KW-0813">Transport</keyword>
<comment type="caution">
    <text evidence="18">The sequence shown here is derived from an EMBL/GenBank/DDBJ whole genome shotgun (WGS) entry which is preliminary data.</text>
</comment>
<keyword evidence="8" id="KW-0408">Iron</keyword>
<feature type="domain" description="TonB-dependent receptor-like beta-barrel" evidence="16">
    <location>
        <begin position="283"/>
        <end position="708"/>
    </location>
</feature>
<evidence type="ECO:0000256" key="11">
    <source>
        <dbReference type="ARBA" id="ARBA00023136"/>
    </source>
</evidence>
<evidence type="ECO:0000256" key="1">
    <source>
        <dbReference type="ARBA" id="ARBA00004571"/>
    </source>
</evidence>
<evidence type="ECO:0000256" key="10">
    <source>
        <dbReference type="ARBA" id="ARBA00023077"/>
    </source>
</evidence>
<comment type="similarity">
    <text evidence="2 14 15">Belongs to the TonB-dependent receptor family.</text>
</comment>
<gene>
    <name evidence="18" type="ORF">CLV80_10850</name>
</gene>
<evidence type="ECO:0000256" key="15">
    <source>
        <dbReference type="RuleBase" id="RU003357"/>
    </source>
</evidence>
<dbReference type="InterPro" id="IPR036942">
    <property type="entry name" value="Beta-barrel_TonB_sf"/>
</dbReference>
<dbReference type="InterPro" id="IPR039426">
    <property type="entry name" value="TonB-dep_rcpt-like"/>
</dbReference>
<dbReference type="GO" id="GO:0015344">
    <property type="term" value="F:siderophore uptake transmembrane transporter activity"/>
    <property type="evidence" value="ECO:0007669"/>
    <property type="project" value="TreeGrafter"/>
</dbReference>
<evidence type="ECO:0000256" key="8">
    <source>
        <dbReference type="ARBA" id="ARBA00023004"/>
    </source>
</evidence>
<keyword evidence="7" id="KW-0732">Signal</keyword>
<dbReference type="Pfam" id="PF07715">
    <property type="entry name" value="Plug"/>
    <property type="match status" value="1"/>
</dbReference>
<dbReference type="Pfam" id="PF00593">
    <property type="entry name" value="TonB_dep_Rec_b-barrel"/>
    <property type="match status" value="1"/>
</dbReference>
<dbReference type="SUPFAM" id="SSF56935">
    <property type="entry name" value="Porins"/>
    <property type="match status" value="1"/>
</dbReference>
<dbReference type="GO" id="GO:0015891">
    <property type="term" value="P:siderophore transport"/>
    <property type="evidence" value="ECO:0007669"/>
    <property type="project" value="InterPro"/>
</dbReference>
<dbReference type="InterPro" id="IPR000531">
    <property type="entry name" value="Beta-barrel_TonB"/>
</dbReference>
<accession>A0A2T0VXA0</accession>
<proteinExistence type="inferred from homology"/>
<keyword evidence="11 14" id="KW-0472">Membrane</keyword>
<dbReference type="OrthoDB" id="9760333at2"/>
<comment type="subcellular location">
    <subcellularLocation>
        <location evidence="1 14">Cell outer membrane</location>
        <topology evidence="1 14">Multi-pass membrane protein</topology>
    </subcellularLocation>
</comment>
<evidence type="ECO:0000256" key="12">
    <source>
        <dbReference type="ARBA" id="ARBA00023170"/>
    </source>
</evidence>
<dbReference type="Proteomes" id="UP000238007">
    <property type="component" value="Unassembled WGS sequence"/>
</dbReference>
<keyword evidence="10 15" id="KW-0798">TonB box</keyword>
<evidence type="ECO:0000256" key="2">
    <source>
        <dbReference type="ARBA" id="ARBA00009810"/>
    </source>
</evidence>
<keyword evidence="13 14" id="KW-0998">Cell outer membrane</keyword>
<evidence type="ECO:0000256" key="4">
    <source>
        <dbReference type="ARBA" id="ARBA00022452"/>
    </source>
</evidence>
<dbReference type="GO" id="GO:0038023">
    <property type="term" value="F:signaling receptor activity"/>
    <property type="evidence" value="ECO:0007669"/>
    <property type="project" value="InterPro"/>
</dbReference>
<keyword evidence="9" id="KW-0406">Ion transport</keyword>